<evidence type="ECO:0000256" key="8">
    <source>
        <dbReference type="SAM" id="MobiDB-lite"/>
    </source>
</evidence>
<dbReference type="OrthoDB" id="10252718at2759"/>
<sequence>MICRNCLRAASKARINISRPQRFLTTSSRLNNATPISHNAATQTAPRQGDSSSSHTPPAATSTSAAQPFSEALTHTPSGSLKGQATEGAKKKVTPLVKSSIAAGTPLKGLNFEKNKSDPVALPDDEYPEWLWTILQRQETTADGAGQGDLFSKSKKQRRVAAKRLRKEQAMNPEMLVPKVPIYEQTIDLPVGDGSLQAAVKAAEAREELTKAMRNKRRATIKEANFLKAMG</sequence>
<evidence type="ECO:0000256" key="2">
    <source>
        <dbReference type="ARBA" id="ARBA00022946"/>
    </source>
</evidence>
<evidence type="ECO:0000313" key="9">
    <source>
        <dbReference type="EMBL" id="KAF2830968.1"/>
    </source>
</evidence>
<evidence type="ECO:0000256" key="7">
    <source>
        <dbReference type="ARBA" id="ARBA00035179"/>
    </source>
</evidence>
<proteinExistence type="inferred from homology"/>
<dbReference type="AlphaFoldDB" id="A0A6A7AE21"/>
<evidence type="ECO:0000256" key="6">
    <source>
        <dbReference type="ARBA" id="ARBA00033752"/>
    </source>
</evidence>
<keyword evidence="5" id="KW-0687">Ribonucleoprotein</keyword>
<protein>
    <recommendedName>
        <fullName evidence="7">Large ribosomal subunit protein mL54</fullName>
    </recommendedName>
</protein>
<dbReference type="EMBL" id="MU006218">
    <property type="protein sequence ID" value="KAF2830968.1"/>
    <property type="molecule type" value="Genomic_DNA"/>
</dbReference>
<gene>
    <name evidence="9" type="ORF">CC86DRAFT_366468</name>
</gene>
<reference evidence="9" key="1">
    <citation type="journal article" date="2020" name="Stud. Mycol.">
        <title>101 Dothideomycetes genomes: a test case for predicting lifestyles and emergence of pathogens.</title>
        <authorList>
            <person name="Haridas S."/>
            <person name="Albert R."/>
            <person name="Binder M."/>
            <person name="Bloem J."/>
            <person name="Labutti K."/>
            <person name="Salamov A."/>
            <person name="Andreopoulos B."/>
            <person name="Baker S."/>
            <person name="Barry K."/>
            <person name="Bills G."/>
            <person name="Bluhm B."/>
            <person name="Cannon C."/>
            <person name="Castanera R."/>
            <person name="Culley D."/>
            <person name="Daum C."/>
            <person name="Ezra D."/>
            <person name="Gonzalez J."/>
            <person name="Henrissat B."/>
            <person name="Kuo A."/>
            <person name="Liang C."/>
            <person name="Lipzen A."/>
            <person name="Lutzoni F."/>
            <person name="Magnuson J."/>
            <person name="Mondo S."/>
            <person name="Nolan M."/>
            <person name="Ohm R."/>
            <person name="Pangilinan J."/>
            <person name="Park H.-J."/>
            <person name="Ramirez L."/>
            <person name="Alfaro M."/>
            <person name="Sun H."/>
            <person name="Tritt A."/>
            <person name="Yoshinaga Y."/>
            <person name="Zwiers L.-H."/>
            <person name="Turgeon B."/>
            <person name="Goodwin S."/>
            <person name="Spatafora J."/>
            <person name="Crous P."/>
            <person name="Grigoriev I."/>
        </authorList>
    </citation>
    <scope>NUCLEOTIDE SEQUENCE</scope>
    <source>
        <strain evidence="9">CBS 113818</strain>
    </source>
</reference>
<dbReference type="PANTHER" id="PTHR28595:SF1">
    <property type="entry name" value="LARGE RIBOSOMAL SUBUNIT PROTEIN ML54"/>
    <property type="match status" value="1"/>
</dbReference>
<evidence type="ECO:0000256" key="3">
    <source>
        <dbReference type="ARBA" id="ARBA00022980"/>
    </source>
</evidence>
<feature type="region of interest" description="Disordered" evidence="8">
    <location>
        <begin position="26"/>
        <end position="68"/>
    </location>
</feature>
<keyword evidence="10" id="KW-1185">Reference proteome</keyword>
<comment type="similarity">
    <text evidence="6">Belongs to the mitochondrion-specific ribosomal protein mL54 family.</text>
</comment>
<dbReference type="Proteomes" id="UP000799424">
    <property type="component" value="Unassembled WGS sequence"/>
</dbReference>
<dbReference type="Pfam" id="PF08561">
    <property type="entry name" value="Ribosomal_L37"/>
    <property type="match status" value="1"/>
</dbReference>
<evidence type="ECO:0000256" key="5">
    <source>
        <dbReference type="ARBA" id="ARBA00023274"/>
    </source>
</evidence>
<feature type="compositionally biased region" description="Polar residues" evidence="8">
    <location>
        <begin position="26"/>
        <end position="50"/>
    </location>
</feature>
<evidence type="ECO:0000313" key="10">
    <source>
        <dbReference type="Proteomes" id="UP000799424"/>
    </source>
</evidence>
<dbReference type="InterPro" id="IPR013870">
    <property type="entry name" value="Ribosomal_mL54"/>
</dbReference>
<keyword evidence="4" id="KW-0496">Mitochondrion</keyword>
<comment type="subcellular location">
    <subcellularLocation>
        <location evidence="1">Mitochondrion</location>
    </subcellularLocation>
</comment>
<evidence type="ECO:0000256" key="1">
    <source>
        <dbReference type="ARBA" id="ARBA00004173"/>
    </source>
</evidence>
<keyword evidence="3" id="KW-0689">Ribosomal protein</keyword>
<keyword evidence="2" id="KW-0809">Transit peptide</keyword>
<organism evidence="9 10">
    <name type="scientific">Ophiobolus disseminans</name>
    <dbReference type="NCBI Taxonomy" id="1469910"/>
    <lineage>
        <taxon>Eukaryota</taxon>
        <taxon>Fungi</taxon>
        <taxon>Dikarya</taxon>
        <taxon>Ascomycota</taxon>
        <taxon>Pezizomycotina</taxon>
        <taxon>Dothideomycetes</taxon>
        <taxon>Pleosporomycetidae</taxon>
        <taxon>Pleosporales</taxon>
        <taxon>Pleosporineae</taxon>
        <taxon>Phaeosphaeriaceae</taxon>
        <taxon>Ophiobolus</taxon>
    </lineage>
</organism>
<dbReference type="GO" id="GO:0003735">
    <property type="term" value="F:structural constituent of ribosome"/>
    <property type="evidence" value="ECO:0007669"/>
    <property type="project" value="TreeGrafter"/>
</dbReference>
<name>A0A6A7AE21_9PLEO</name>
<accession>A0A6A7AE21</accession>
<feature type="compositionally biased region" description="Low complexity" evidence="8">
    <location>
        <begin position="51"/>
        <end position="68"/>
    </location>
</feature>
<dbReference type="GO" id="GO:0005762">
    <property type="term" value="C:mitochondrial large ribosomal subunit"/>
    <property type="evidence" value="ECO:0007669"/>
    <property type="project" value="TreeGrafter"/>
</dbReference>
<evidence type="ECO:0000256" key="4">
    <source>
        <dbReference type="ARBA" id="ARBA00023128"/>
    </source>
</evidence>
<dbReference type="PANTHER" id="PTHR28595">
    <property type="entry name" value="39S RIBOSOMAL PROTEIN L54, MITOCHONDRIAL"/>
    <property type="match status" value="1"/>
</dbReference>